<reference evidence="2 3" key="1">
    <citation type="submission" date="2020-08" db="EMBL/GenBank/DDBJ databases">
        <title>Genomic Encyclopedia of Type Strains, Phase IV (KMG-IV): sequencing the most valuable type-strain genomes for metagenomic binning, comparative biology and taxonomic classification.</title>
        <authorList>
            <person name="Goeker M."/>
        </authorList>
    </citation>
    <scope>NUCLEOTIDE SEQUENCE [LARGE SCALE GENOMIC DNA]</scope>
    <source>
        <strain evidence="2 3">DSM 102044</strain>
    </source>
</reference>
<gene>
    <name evidence="2" type="ORF">FHS59_004318</name>
</gene>
<dbReference type="EMBL" id="JACIJO010000004">
    <property type="protein sequence ID" value="MBB6328662.1"/>
    <property type="molecule type" value="Genomic_DNA"/>
</dbReference>
<keyword evidence="3" id="KW-1185">Reference proteome</keyword>
<feature type="compositionally biased region" description="Acidic residues" evidence="1">
    <location>
        <begin position="2139"/>
        <end position="2152"/>
    </location>
</feature>
<protein>
    <submittedName>
        <fullName evidence="2">Uncharacterized protein</fullName>
    </submittedName>
</protein>
<comment type="caution">
    <text evidence="2">The sequence shown here is derived from an EMBL/GenBank/DDBJ whole genome shotgun (WGS) entry which is preliminary data.</text>
</comment>
<sequence>MPIPEIVGKYNDPIFHQIKTAFNQKSDDFPVLMLPVRLETKFMTYSRIVKPLAPGVGKTNVAVQDIYKLIYDIQVFFNSAEEKKIKVPEVGRTIGTYQKSVQKITEKLNKIEEASRADKVVLRDAVQDISAIVTSIEVAKTLDKSKTDLSQEVENLSKAVERIKTPSRNIYEKGKLYLGALEKLEKSIDAIFVSNKINAATLDQELANIEKQIEEMDVIADSPDFRATDDMVKKIQSKISYIKRQHKSGNVRLTNFKIGYTGKKNLKKEEYELRKKINTLKTKIDKETVPVVKFRETLKTYPIKQLNSLIVKANFFLAAKNRIGIKDYKTLSGVQKELFSQLKVIHKNSQLPLNGDLKEVNLLKSNYATLKKQLLVFQSLSKKIKPKTSIEKATITRLNSQLASYLKDFQELEPGFKKVENQILAENKIRTSSLSSAATRNQILNARDTIKLSAEKPPQESLVVLNKQLSDLQNKIKTTTSSTILLPRGEYDQLKSAYFSLRDQVKNVLDANPLPEANNTRTEVEGTLINIENQILDQLVDVNDPRDRFFEEYRNKIIFTMETVEVNELWVRIFPDDIAIDNHDERLTDDEERVARDFYYEVYSKTESERAAAKLGAWRAAASSLGVRRAAYAIRAVEPKEIKTGKIQTISNSLEKFLIKNLGYEKKRISKTKTEARITNLIESFESAPTQIKKLLSKTNFSPCIETKATLDQAISYFRELIDQLNSWVTPRTSPAQKSQIEKLAMLINESGRIVYEYYKTHLIELNEPFKPTLTFPEVEKKTKSWDRAGFTEALPDRFVVITKRNNQYQHIVTGKTVQKPLPVSLDPSGDQAEKFKHLPNGDLEIPDEINWMFDFNAAVEAGMAVKIPLDKDDFVRGFDLVMAYGVQNKDAIESQKLINKLFTNHLYSDGGLEYLPAGTATNNTENVKSPYRALDNDMDGAFDLFFSEDTPQYLNSFDSSNELNITDGQFFKEAIGLPNDIADFIRNHDKKDICNGRAMNRALFNSTLKYYFNVMVNNLLEDFDITQTMLFMLNHVSGLGTIPIFRVDNQPYGVLPVTPIKLFKSQGSTNKGTESNYIKNLTLFLKQTKVAFEIFNEDAININSDKYGTDPQAEFLKILGMEPLSKEFFFRFGVNAANRWQEPEEEGLGFNVNWDHIIDKFSPSEIGANYNLLLKGLGHTTSATQSNAISKTNIYKNRFTEGNFILGHLVQDPKIGTEKLATTDKGKNYIEWLLETSNLADLVQLKFSDLPKVEVDGEQQVQYSVLMAMLRGAWVYDRSIYARRALEKIKDLDVEDLERLLASHIDLVSYRLDAWLTGLSDYRLRELRKVKSTGTYLGAYGFVHDLKKSEGPDIVKSNLPKGLESSNGQEVKELADSQGFIHGPSMNHAVTAAVLRAGYNSIKDKGDGNNALSINLTSKRIRMALHLLEGVGNGQETGALLGYIFERALHEKYDDGSGKPLEMDVYIYRLRRKFPTYSDSSVDPTDTTQAEAVKAANVVDGLALVDHIESELDKAGLWNPDKTFVENIINDQTSPVSFRGYPWGLASQLPNPANPSTGSNASLERKKLKAIVHELDNMADAIDSLGDLVTAEGVYQLVRGNHVRASAVLNSISEGKVPLDPEIIKSMRQGVMVTQRALLQILVASNSNSPWAGIPVSPKSKAEPSLNNWLASKIGDPVKISWKATFGDTETSMNLVDLGMQAIDLVLLITTGGDESQNELQARAIDFLKQNGATENDKIKLSFNEAASSSDLSFGEIVSLLQHLGKVIGAARGADARDYRIAEDDLNFGPVAPGIDTDDLLARMNEAMTDYQNLFDSLSPFELSKTTYSQSERELAISSLVSLTEYGFSGFYPTDSNEDILTLAQRIISAKTKMAENIAFAQAKFSELELEVDQGKWVSFTADFSSKFFGRGFKILPKVTISNEADLTGQMNLTVTEGPLRNHAENYPQDWWSGISLVRNRLGHLETVSMLGEVFQEDSISLKPIQLPFDMNNLPPVDERDYWLGASYPETFKPDGDRLSLLIFERENLQQISVGLLLDEWMEIIPDEKETTGIAFHFNQPDSRAPQNLLLAVPPEKTGTWDFEQLALCVEEAFNLAKLRSVEPDQVDDSMFSQLLPATATLAFGDDKFAQELASSDDNPDNDPQPGDEESLGYFIDYTSVNVGHEPEELS</sequence>
<proteinExistence type="predicted"/>
<feature type="region of interest" description="Disordered" evidence="1">
    <location>
        <begin position="2131"/>
        <end position="2159"/>
    </location>
</feature>
<evidence type="ECO:0000313" key="3">
    <source>
        <dbReference type="Proteomes" id="UP000588604"/>
    </source>
</evidence>
<dbReference type="Proteomes" id="UP000588604">
    <property type="component" value="Unassembled WGS sequence"/>
</dbReference>
<dbReference type="RefSeq" id="WP_184497957.1">
    <property type="nucleotide sequence ID" value="NZ_JACIJO010000004.1"/>
</dbReference>
<organism evidence="2 3">
    <name type="scientific">Algoriphagus iocasae</name>
    <dbReference type="NCBI Taxonomy" id="1836499"/>
    <lineage>
        <taxon>Bacteria</taxon>
        <taxon>Pseudomonadati</taxon>
        <taxon>Bacteroidota</taxon>
        <taxon>Cytophagia</taxon>
        <taxon>Cytophagales</taxon>
        <taxon>Cyclobacteriaceae</taxon>
        <taxon>Algoriphagus</taxon>
    </lineage>
</organism>
<accession>A0A841MK31</accession>
<evidence type="ECO:0000256" key="1">
    <source>
        <dbReference type="SAM" id="MobiDB-lite"/>
    </source>
</evidence>
<name>A0A841MK31_9BACT</name>
<evidence type="ECO:0000313" key="2">
    <source>
        <dbReference type="EMBL" id="MBB6328662.1"/>
    </source>
</evidence>